<keyword evidence="7" id="KW-1185">Reference proteome</keyword>
<dbReference type="Proteomes" id="UP000800303">
    <property type="component" value="Unassembled WGS sequence"/>
</dbReference>
<keyword evidence="3" id="KW-1133">Transmembrane helix</keyword>
<feature type="domain" description="DUF1232" evidence="5">
    <location>
        <begin position="76"/>
        <end position="110"/>
    </location>
</feature>
<evidence type="ECO:0000256" key="2">
    <source>
        <dbReference type="ARBA" id="ARBA00022692"/>
    </source>
</evidence>
<proteinExistence type="predicted"/>
<dbReference type="Pfam" id="PF06803">
    <property type="entry name" value="DUF1232"/>
    <property type="match status" value="1"/>
</dbReference>
<evidence type="ECO:0000256" key="4">
    <source>
        <dbReference type="ARBA" id="ARBA00023136"/>
    </source>
</evidence>
<dbReference type="InterPro" id="IPR010652">
    <property type="entry name" value="DUF1232"/>
</dbReference>
<protein>
    <submittedName>
        <fullName evidence="6">DUF1232 domain-containing protein</fullName>
    </submittedName>
</protein>
<evidence type="ECO:0000256" key="3">
    <source>
        <dbReference type="ARBA" id="ARBA00022989"/>
    </source>
</evidence>
<gene>
    <name evidence="6" type="ORF">GYN08_06240</name>
</gene>
<evidence type="ECO:0000313" key="6">
    <source>
        <dbReference type="EMBL" id="NGZ74912.1"/>
    </source>
</evidence>
<comment type="subcellular location">
    <subcellularLocation>
        <location evidence="1">Endomembrane system</location>
        <topology evidence="1">Multi-pass membrane protein</topology>
    </subcellularLocation>
</comment>
<evidence type="ECO:0000256" key="1">
    <source>
        <dbReference type="ARBA" id="ARBA00004127"/>
    </source>
</evidence>
<evidence type="ECO:0000259" key="5">
    <source>
        <dbReference type="Pfam" id="PF06803"/>
    </source>
</evidence>
<keyword evidence="4" id="KW-0472">Membrane</keyword>
<dbReference type="EMBL" id="JAAFGS010000002">
    <property type="protein sequence ID" value="NGZ74912.1"/>
    <property type="molecule type" value="Genomic_DNA"/>
</dbReference>
<reference evidence="6 7" key="1">
    <citation type="submission" date="2020-01" db="EMBL/GenBank/DDBJ databases">
        <title>Polyphasic characterisation and genomic insights into a novel alkali tolerant bacterium VR-M41.</title>
        <authorList>
            <person name="Vemuluri V.R."/>
        </authorList>
    </citation>
    <scope>NUCLEOTIDE SEQUENCE [LARGE SCALE GENOMIC DNA]</scope>
    <source>
        <strain evidence="6 7">VR-M41</strain>
    </source>
</reference>
<organism evidence="6 7">
    <name type="scientific">Saccharibacillus alkalitolerans</name>
    <dbReference type="NCBI Taxonomy" id="2705290"/>
    <lineage>
        <taxon>Bacteria</taxon>
        <taxon>Bacillati</taxon>
        <taxon>Bacillota</taxon>
        <taxon>Bacilli</taxon>
        <taxon>Bacillales</taxon>
        <taxon>Paenibacillaceae</taxon>
        <taxon>Saccharibacillus</taxon>
    </lineage>
</organism>
<comment type="caution">
    <text evidence="6">The sequence shown here is derived from an EMBL/GenBank/DDBJ whole genome shotgun (WGS) entry which is preliminary data.</text>
</comment>
<accession>A0ABX0F2V0</accession>
<evidence type="ECO:0000313" key="7">
    <source>
        <dbReference type="Proteomes" id="UP000800303"/>
    </source>
</evidence>
<keyword evidence="2" id="KW-0812">Transmembrane</keyword>
<sequence length="154" mass="16826">MNDNSRAEKLDAAAAAGRPIDESELKSRIKGYGKEYSDESFWDKIKKFGKKAGVKVVYAALLLFYTLKDADVPPWAKSVIIGALAYFIAPIDLIPDFIPVAGYTDDFGTLLAAVAVVAKHIDDGTRAKARARIVSWFGESATLDLGEVEDKLRD</sequence>
<name>A0ABX0F2V0_9BACL</name>